<name>A0AAV8VYL1_9CUCU</name>
<evidence type="ECO:0000256" key="8">
    <source>
        <dbReference type="SAM" id="MobiDB-lite"/>
    </source>
</evidence>
<feature type="region of interest" description="Disordered" evidence="8">
    <location>
        <begin position="249"/>
        <end position="360"/>
    </location>
</feature>
<dbReference type="EMBL" id="JANEYG010000021">
    <property type="protein sequence ID" value="KAJ8918965.1"/>
    <property type="molecule type" value="Genomic_DNA"/>
</dbReference>
<evidence type="ECO:0000313" key="11">
    <source>
        <dbReference type="Proteomes" id="UP001159042"/>
    </source>
</evidence>
<dbReference type="Gene3D" id="1.20.1270.60">
    <property type="entry name" value="Arfaptin homology (AH) domain/BAR domain"/>
    <property type="match status" value="1"/>
</dbReference>
<keyword evidence="11" id="KW-1185">Reference proteome</keyword>
<dbReference type="PANTHER" id="PTHR46514:SF3">
    <property type="entry name" value="AMPHIPHYSIN"/>
    <property type="match status" value="1"/>
</dbReference>
<organism evidence="10 11">
    <name type="scientific">Exocentrus adspersus</name>
    <dbReference type="NCBI Taxonomy" id="1586481"/>
    <lineage>
        <taxon>Eukaryota</taxon>
        <taxon>Metazoa</taxon>
        <taxon>Ecdysozoa</taxon>
        <taxon>Arthropoda</taxon>
        <taxon>Hexapoda</taxon>
        <taxon>Insecta</taxon>
        <taxon>Pterygota</taxon>
        <taxon>Neoptera</taxon>
        <taxon>Endopterygota</taxon>
        <taxon>Coleoptera</taxon>
        <taxon>Polyphaga</taxon>
        <taxon>Cucujiformia</taxon>
        <taxon>Chrysomeloidea</taxon>
        <taxon>Cerambycidae</taxon>
        <taxon>Lamiinae</taxon>
        <taxon>Acanthocinini</taxon>
        <taxon>Exocentrus</taxon>
    </lineage>
</organism>
<feature type="coiled-coil region" evidence="7">
    <location>
        <begin position="169"/>
        <end position="200"/>
    </location>
</feature>
<comment type="subcellular location">
    <subcellularLocation>
        <location evidence="2">Cytoplasm</location>
    </subcellularLocation>
    <subcellularLocation>
        <location evidence="1">Endomembrane system</location>
    </subcellularLocation>
</comment>
<feature type="compositionally biased region" description="Polar residues" evidence="8">
    <location>
        <begin position="268"/>
        <end position="287"/>
    </location>
</feature>
<comment type="caution">
    <text evidence="10">The sequence shown here is derived from an EMBL/GenBank/DDBJ whole genome shotgun (WGS) entry which is preliminary data.</text>
</comment>
<keyword evidence="6" id="KW-0472">Membrane</keyword>
<dbReference type="InterPro" id="IPR004148">
    <property type="entry name" value="BAR_dom"/>
</dbReference>
<dbReference type="FunFam" id="1.20.1270.60:FF:000013">
    <property type="entry name" value="Amphiphysin isoform 2"/>
    <property type="match status" value="1"/>
</dbReference>
<feature type="domain" description="BAR" evidence="9">
    <location>
        <begin position="24"/>
        <end position="250"/>
    </location>
</feature>
<proteinExistence type="predicted"/>
<dbReference type="AlphaFoldDB" id="A0AAV8VYL1"/>
<evidence type="ECO:0000256" key="2">
    <source>
        <dbReference type="ARBA" id="ARBA00004496"/>
    </source>
</evidence>
<dbReference type="InterPro" id="IPR027267">
    <property type="entry name" value="AH/BAR_dom_sf"/>
</dbReference>
<feature type="compositionally biased region" description="Polar residues" evidence="8">
    <location>
        <begin position="330"/>
        <end position="348"/>
    </location>
</feature>
<evidence type="ECO:0000313" key="10">
    <source>
        <dbReference type="EMBL" id="KAJ8918965.1"/>
    </source>
</evidence>
<dbReference type="SMART" id="SM00721">
    <property type="entry name" value="BAR"/>
    <property type="match status" value="1"/>
</dbReference>
<evidence type="ECO:0000259" key="9">
    <source>
        <dbReference type="PROSITE" id="PS51021"/>
    </source>
</evidence>
<evidence type="ECO:0000256" key="4">
    <source>
        <dbReference type="ARBA" id="ARBA00022490"/>
    </source>
</evidence>
<dbReference type="GO" id="GO:0005543">
    <property type="term" value="F:phospholipid binding"/>
    <property type="evidence" value="ECO:0007669"/>
    <property type="project" value="TreeGrafter"/>
</dbReference>
<dbReference type="GO" id="GO:0012505">
    <property type="term" value="C:endomembrane system"/>
    <property type="evidence" value="ECO:0007669"/>
    <property type="project" value="UniProtKB-SubCell"/>
</dbReference>
<keyword evidence="4" id="KW-0963">Cytoplasm</keyword>
<protein>
    <recommendedName>
        <fullName evidence="9">BAR domain-containing protein</fullName>
    </recommendedName>
</protein>
<feature type="compositionally biased region" description="Polar residues" evidence="8">
    <location>
        <begin position="249"/>
        <end position="261"/>
    </location>
</feature>
<evidence type="ECO:0000256" key="3">
    <source>
        <dbReference type="ARBA" id="ARBA00022443"/>
    </source>
</evidence>
<dbReference type="PRINTS" id="PR01251">
    <property type="entry name" value="AMPHIPHYSIN"/>
</dbReference>
<accession>A0AAV8VYL1</accession>
<dbReference type="GO" id="GO:0005737">
    <property type="term" value="C:cytoplasm"/>
    <property type="evidence" value="ECO:0007669"/>
    <property type="project" value="UniProtKB-SubCell"/>
</dbReference>
<dbReference type="PROSITE" id="PS51021">
    <property type="entry name" value="BAR"/>
    <property type="match status" value="1"/>
</dbReference>
<dbReference type="Proteomes" id="UP001159042">
    <property type="component" value="Unassembled WGS sequence"/>
</dbReference>
<dbReference type="SUPFAM" id="SSF103657">
    <property type="entry name" value="BAR/IMD domain-like"/>
    <property type="match status" value="1"/>
</dbReference>
<evidence type="ECO:0000256" key="7">
    <source>
        <dbReference type="SAM" id="Coils"/>
    </source>
</evidence>
<evidence type="ECO:0000256" key="6">
    <source>
        <dbReference type="ARBA" id="ARBA00023136"/>
    </source>
</evidence>
<gene>
    <name evidence="10" type="ORF">NQ315_016867</name>
</gene>
<dbReference type="GO" id="GO:0005886">
    <property type="term" value="C:plasma membrane"/>
    <property type="evidence" value="ECO:0007669"/>
    <property type="project" value="TreeGrafter"/>
</dbReference>
<evidence type="ECO:0000256" key="5">
    <source>
        <dbReference type="ARBA" id="ARBA00023054"/>
    </source>
</evidence>
<dbReference type="InterPro" id="IPR003005">
    <property type="entry name" value="Amphiphysin"/>
</dbReference>
<keyword evidence="3" id="KW-0728">SH3 domain</keyword>
<dbReference type="PANTHER" id="PTHR46514">
    <property type="entry name" value="AMPHIPHYSIN"/>
    <property type="match status" value="1"/>
</dbReference>
<sequence length="370" mass="42019">MCRYFRQRQYFTGCDVEVIVIVLLLQNLGKVDRTADDIFDEHLQNFTKQQNAANKLQKEFSNYIRCIRAAQAASKTLLDAIGEIYESQWTGHDLLYGQLQSVDMLWQDFTHKLADQVLLPLNTYQGQFPEMRIDLSYLLSRKKIDKRGRKLVDYDSQRHSFQALQTNMKKRDEAKIAKGREQLEEAKRTYEILNSELHDELPALYDSRILFLVTNLQSMFNSENVFHGECAKVFGELEAIVDKLATDSQRGSYSIKKTNGASLPRPSSIVNNSPQLIINNRSPTNSARADEPATPTKLDSPTKTEPLSNSHENNHSPPETPSKIEEKPAVTSSPPSLKTVELNGTTTPDGKKSPSPRAKRCCRCCWQASY</sequence>
<keyword evidence="5 7" id="KW-0175">Coiled coil</keyword>
<evidence type="ECO:0000256" key="1">
    <source>
        <dbReference type="ARBA" id="ARBA00004308"/>
    </source>
</evidence>
<feature type="compositionally biased region" description="Polar residues" evidence="8">
    <location>
        <begin position="297"/>
        <end position="317"/>
    </location>
</feature>
<reference evidence="10 11" key="1">
    <citation type="journal article" date="2023" name="Insect Mol. Biol.">
        <title>Genome sequencing provides insights into the evolution of gene families encoding plant cell wall-degrading enzymes in longhorned beetles.</title>
        <authorList>
            <person name="Shin N.R."/>
            <person name="Okamura Y."/>
            <person name="Kirsch R."/>
            <person name="Pauchet Y."/>
        </authorList>
    </citation>
    <scope>NUCLEOTIDE SEQUENCE [LARGE SCALE GENOMIC DNA]</scope>
    <source>
        <strain evidence="10">EAD_L_NR</strain>
    </source>
</reference>
<dbReference type="Pfam" id="PF03114">
    <property type="entry name" value="BAR"/>
    <property type="match status" value="1"/>
</dbReference>